<evidence type="ECO:0000313" key="3">
    <source>
        <dbReference type="Proteomes" id="UP001225644"/>
    </source>
</evidence>
<accession>A0ABU0AYX1</accession>
<gene>
    <name evidence="2" type="ORF">J2Z49_000766</name>
</gene>
<evidence type="ECO:0000313" key="2">
    <source>
        <dbReference type="EMBL" id="MDQ0285662.1"/>
    </source>
</evidence>
<dbReference type="InterPro" id="IPR051404">
    <property type="entry name" value="TA_system_antitoxin"/>
</dbReference>
<keyword evidence="3" id="KW-1185">Reference proteome</keyword>
<comment type="caution">
    <text evidence="2">The sequence shown here is derived from an EMBL/GenBank/DDBJ whole genome shotgun (WGS) entry which is preliminary data.</text>
</comment>
<dbReference type="PANTHER" id="PTHR34504">
    <property type="entry name" value="ANTITOXIN HICB"/>
    <property type="match status" value="1"/>
</dbReference>
<dbReference type="InterPro" id="IPR031807">
    <property type="entry name" value="HicB-like"/>
</dbReference>
<sequence length="71" mass="7734">MKYLAVVEQGPENYSAYLPDVPGCVATGKTVEETLRLLAEALELHLKGLKEDGLPLPLPSSVAEYIELPPR</sequence>
<dbReference type="EMBL" id="JAUSUX010000004">
    <property type="protein sequence ID" value="MDQ0285662.1"/>
    <property type="molecule type" value="Genomic_DNA"/>
</dbReference>
<dbReference type="Pfam" id="PF15919">
    <property type="entry name" value="HicB_lk_antitox"/>
    <property type="match status" value="1"/>
</dbReference>
<dbReference type="InterPro" id="IPR035069">
    <property type="entry name" value="TTHA1013/TTHA0281-like"/>
</dbReference>
<protein>
    <submittedName>
        <fullName evidence="2">RNase H-like HicB family nuclease</fullName>
    </submittedName>
</protein>
<dbReference type="Gene3D" id="3.30.160.250">
    <property type="match status" value="1"/>
</dbReference>
<dbReference type="PANTHER" id="PTHR34504:SF2">
    <property type="entry name" value="UPF0150 PROTEIN SSL0259"/>
    <property type="match status" value="1"/>
</dbReference>
<feature type="domain" description="HicB-like antitoxin of toxin-antitoxin system" evidence="1">
    <location>
        <begin position="3"/>
        <end position="67"/>
    </location>
</feature>
<dbReference type="SUPFAM" id="SSF143100">
    <property type="entry name" value="TTHA1013/TTHA0281-like"/>
    <property type="match status" value="1"/>
</dbReference>
<organism evidence="2 3">
    <name type="scientific">Desulfofundulus luciae</name>
    <dbReference type="NCBI Taxonomy" id="74702"/>
    <lineage>
        <taxon>Bacteria</taxon>
        <taxon>Bacillati</taxon>
        <taxon>Bacillota</taxon>
        <taxon>Clostridia</taxon>
        <taxon>Eubacteriales</taxon>
        <taxon>Peptococcaceae</taxon>
        <taxon>Desulfofundulus</taxon>
    </lineage>
</organism>
<evidence type="ECO:0000259" key="1">
    <source>
        <dbReference type="Pfam" id="PF15919"/>
    </source>
</evidence>
<reference evidence="2 3" key="1">
    <citation type="submission" date="2023-07" db="EMBL/GenBank/DDBJ databases">
        <title>Genomic Encyclopedia of Type Strains, Phase IV (KMG-IV): sequencing the most valuable type-strain genomes for metagenomic binning, comparative biology and taxonomic classification.</title>
        <authorList>
            <person name="Goeker M."/>
        </authorList>
    </citation>
    <scope>NUCLEOTIDE SEQUENCE [LARGE SCALE GENOMIC DNA]</scope>
    <source>
        <strain evidence="2 3">DSM 12396</strain>
    </source>
</reference>
<dbReference type="Proteomes" id="UP001225644">
    <property type="component" value="Unassembled WGS sequence"/>
</dbReference>
<proteinExistence type="predicted"/>
<dbReference type="RefSeq" id="WP_307399964.1">
    <property type="nucleotide sequence ID" value="NZ_JAUSUX010000004.1"/>
</dbReference>
<name>A0ABU0AYX1_9FIRM</name>